<dbReference type="InterPro" id="IPR001849">
    <property type="entry name" value="PH_domain"/>
</dbReference>
<dbReference type="InterPro" id="IPR039664">
    <property type="entry name" value="GRB/APBB1IP"/>
</dbReference>
<evidence type="ECO:0000313" key="5">
    <source>
        <dbReference type="RefSeq" id="XP_022096727.1"/>
    </source>
</evidence>
<feature type="region of interest" description="Disordered" evidence="1">
    <location>
        <begin position="57"/>
        <end position="80"/>
    </location>
</feature>
<organism evidence="4 5">
    <name type="scientific">Acanthaster planci</name>
    <name type="common">Crown-of-thorns starfish</name>
    <dbReference type="NCBI Taxonomy" id="133434"/>
    <lineage>
        <taxon>Eukaryota</taxon>
        <taxon>Metazoa</taxon>
        <taxon>Echinodermata</taxon>
        <taxon>Eleutherozoa</taxon>
        <taxon>Asterozoa</taxon>
        <taxon>Asteroidea</taxon>
        <taxon>Valvatacea</taxon>
        <taxon>Valvatida</taxon>
        <taxon>Acanthasteridae</taxon>
        <taxon>Acanthaster</taxon>
    </lineage>
</organism>
<dbReference type="InterPro" id="IPR029071">
    <property type="entry name" value="Ubiquitin-like_domsf"/>
</dbReference>
<feature type="compositionally biased region" description="Low complexity" evidence="1">
    <location>
        <begin position="629"/>
        <end position="654"/>
    </location>
</feature>
<feature type="domain" description="Ras-associating" evidence="3">
    <location>
        <begin position="360"/>
        <end position="447"/>
    </location>
</feature>
<feature type="compositionally biased region" description="Polar residues" evidence="1">
    <location>
        <begin position="292"/>
        <end position="311"/>
    </location>
</feature>
<feature type="region of interest" description="Disordered" evidence="1">
    <location>
        <begin position="14"/>
        <end position="36"/>
    </location>
</feature>
<dbReference type="SUPFAM" id="SSF50729">
    <property type="entry name" value="PH domain-like"/>
    <property type="match status" value="1"/>
</dbReference>
<dbReference type="Pfam" id="PF00169">
    <property type="entry name" value="PH"/>
    <property type="match status" value="1"/>
</dbReference>
<dbReference type="OrthoDB" id="6235964at2759"/>
<dbReference type="SMART" id="SM00233">
    <property type="entry name" value="PH"/>
    <property type="match status" value="1"/>
</dbReference>
<evidence type="ECO:0000313" key="4">
    <source>
        <dbReference type="Proteomes" id="UP000694845"/>
    </source>
</evidence>
<proteinExistence type="predicted"/>
<feature type="compositionally biased region" description="Low complexity" evidence="1">
    <location>
        <begin position="860"/>
        <end position="880"/>
    </location>
</feature>
<sequence>MISIVSVHNTEYWGDQDSLSDHSGDMDAEPDSDQEQDLDKMLGTWLGELEIMTKNLDSNAPATPTSPPLPPPITPSTNGLDNFQFSLLNLEAAKDSFDTSLQDSPDVDLDALLGDLCQMEQSLNAQMQDCDSKGDTTPQFPSYNVTDSTGAASVTRAPPVIHTVPATPPVTGNTPLGLAVTPGEEDVAMPPPPPQATSDAVDSEMPLPPPPPPPPPPADIPDNQMPSPPPEPPQAAPPLPPKSQTADTAPIPNSTFVCAIPPPPSVVTAPPSSQKTAPASLSIEMGGGTPAKSATPSSLTPMSPISPGQTPYSMSVRVKLQDIEAQLASDTSLTEEEKAAKLKAEKIKIALEKLKKARVQKLIIRVYSEDGSSKTLFADETMTCRQIVHTLVDKNHLEEKADWALVEQIPELYMERVLEDHEHLVTDVLLHWKRDTTSRLLFSERREKYAVFRNPQNFLLSSHTSQVATEFAEKSKQSLIDEFFSEGRQGVPEIEGPLFLKAEGKKSWKKYFFVLRASGLYYTPKGKSKSSKDLVCLVQFEHVNVYNGVGWRKKYKAPSDHCFALKHPQLQQKSKYTKYLSAEDYRTCQRWMAGIRIAKYGRVMLSNYTETQREMVDYSSSVESMSTSSLGDSSSISSMHSSASSHSTQSSLAGVSPSGSTLSVPPVQVNTLPTRQSSMGNMFASAWKKGKEKESKVDSPNLDRYCGRSPGPGERIPDEGTFQFKAPLVSQSHPTTQRQTPNDNDDVERTLMELEMNLAHDQEPTQLDRQQSQVHARPAFYKLPAPLGPKPNLNNSNAGPVHVHVTARNAEAVTVKVSPMSPSFSTSSSPSSSPSSWTSSPSSFSGCEARSNPPPVAPKPTFSSSPSSSCLSSSTNKTSPGSDSSCAKQTSSIISSRPRDTNLGRSESKRVQFKEVLEEKIPVRGRAAEKEPIASPPSSPLKPILNTSPQNPTLPSQSFSKTSFASQSQAPVSSTFQSPTASHPQQPPRSCSFTPSSYSPPLPHTTLPHTTFSPPNTSNINTIHQLASGGLYSTARQPRALPTTPSTQSNGYGHPQQPPAQQGPPRQANSSFLAELNSALVKPKPGGPAGKPPVSPRPPLSPRPKPLKQETATQQNITRPGGPSSPKMHSVSPISPRDSMTTFSNPPKTQLACKQGSPVPSRAQYPPTSPGTPPKSNHRPREGPASPRVRDSPPSSPASPGGIFVLPPSPTAQLKRAFTAGSQVKRSGSNKGAKPPPPPRRDGTTQLTTGDRKQPPSPPQRAT</sequence>
<feature type="region of interest" description="Disordered" evidence="1">
    <location>
        <begin position="128"/>
        <end position="311"/>
    </location>
</feature>
<dbReference type="Gene3D" id="2.30.29.30">
    <property type="entry name" value="Pleckstrin-homology domain (PH domain)/Phosphotyrosine-binding domain (PTB)"/>
    <property type="match status" value="1"/>
</dbReference>
<dbReference type="InterPro" id="IPR000159">
    <property type="entry name" value="RA_dom"/>
</dbReference>
<feature type="compositionally biased region" description="Polar residues" evidence="1">
    <location>
        <begin position="1220"/>
        <end position="1230"/>
    </location>
</feature>
<feature type="compositionally biased region" description="Polar residues" evidence="1">
    <location>
        <begin position="242"/>
        <end position="256"/>
    </location>
</feature>
<dbReference type="GO" id="GO:0007165">
    <property type="term" value="P:signal transduction"/>
    <property type="evidence" value="ECO:0007669"/>
    <property type="project" value="InterPro"/>
</dbReference>
<dbReference type="CDD" id="cd01787">
    <property type="entry name" value="RA_MRL"/>
    <property type="match status" value="1"/>
</dbReference>
<protein>
    <submittedName>
        <fullName evidence="5">Ras-associated and pleckstrin homology domains-containing protein 1-like isoform X2</fullName>
    </submittedName>
</protein>
<dbReference type="PROSITE" id="PS50003">
    <property type="entry name" value="PH_DOMAIN"/>
    <property type="match status" value="1"/>
</dbReference>
<evidence type="ECO:0000256" key="1">
    <source>
        <dbReference type="SAM" id="MobiDB-lite"/>
    </source>
</evidence>
<feature type="domain" description="PH" evidence="2">
    <location>
        <begin position="491"/>
        <end position="600"/>
    </location>
</feature>
<feature type="compositionally biased region" description="Basic and acidic residues" evidence="1">
    <location>
        <begin position="897"/>
        <end position="932"/>
    </location>
</feature>
<dbReference type="GeneID" id="110982553"/>
<feature type="region of interest" description="Disordered" evidence="1">
    <location>
        <begin position="819"/>
        <end position="1263"/>
    </location>
</feature>
<dbReference type="Pfam" id="PF21989">
    <property type="entry name" value="RA_2"/>
    <property type="match status" value="1"/>
</dbReference>
<dbReference type="SUPFAM" id="SSF54236">
    <property type="entry name" value="Ubiquitin-like"/>
    <property type="match status" value="1"/>
</dbReference>
<reference evidence="5" key="1">
    <citation type="submission" date="2025-08" db="UniProtKB">
        <authorList>
            <consortium name="RefSeq"/>
        </authorList>
    </citation>
    <scope>IDENTIFICATION</scope>
</reference>
<feature type="compositionally biased region" description="Low complexity" evidence="1">
    <location>
        <begin position="819"/>
        <end position="845"/>
    </location>
</feature>
<feature type="compositionally biased region" description="Polar residues" evidence="1">
    <location>
        <begin position="881"/>
        <end position="895"/>
    </location>
</feature>
<feature type="compositionally biased region" description="Pro residues" evidence="1">
    <location>
        <begin position="1090"/>
        <end position="1104"/>
    </location>
</feature>
<feature type="compositionally biased region" description="Pro residues" evidence="1">
    <location>
        <begin position="64"/>
        <end position="74"/>
    </location>
</feature>
<dbReference type="CDD" id="cd01259">
    <property type="entry name" value="PH_APBB1IP"/>
    <property type="match status" value="1"/>
</dbReference>
<feature type="region of interest" description="Disordered" evidence="1">
    <location>
        <begin position="629"/>
        <end position="713"/>
    </location>
</feature>
<evidence type="ECO:0000259" key="3">
    <source>
        <dbReference type="PROSITE" id="PS50200"/>
    </source>
</evidence>
<keyword evidence="4" id="KW-1185">Reference proteome</keyword>
<feature type="compositionally biased region" description="Pro residues" evidence="1">
    <location>
        <begin position="206"/>
        <end position="219"/>
    </location>
</feature>
<gene>
    <name evidence="5" type="primary">LOC110982553</name>
</gene>
<name>A0A8B7YVK9_ACAPL</name>
<dbReference type="InterPro" id="IPR011993">
    <property type="entry name" value="PH-like_dom_sf"/>
</dbReference>
<dbReference type="PANTHER" id="PTHR11243">
    <property type="entry name" value="GROWTH FACTOR RECEPTOR-BOUND PROTEIN"/>
    <property type="match status" value="1"/>
</dbReference>
<dbReference type="GO" id="GO:0005886">
    <property type="term" value="C:plasma membrane"/>
    <property type="evidence" value="ECO:0007669"/>
    <property type="project" value="TreeGrafter"/>
</dbReference>
<dbReference type="SMART" id="SM00314">
    <property type="entry name" value="RA"/>
    <property type="match status" value="1"/>
</dbReference>
<accession>A0A8B7YVK9</accession>
<evidence type="ECO:0000259" key="2">
    <source>
        <dbReference type="PROSITE" id="PS50003"/>
    </source>
</evidence>
<feature type="compositionally biased region" description="Polar residues" evidence="1">
    <location>
        <begin position="657"/>
        <end position="680"/>
    </location>
</feature>
<dbReference type="Proteomes" id="UP000694845">
    <property type="component" value="Unplaced"/>
</dbReference>
<feature type="compositionally biased region" description="Polar residues" evidence="1">
    <location>
        <begin position="1016"/>
        <end position="1025"/>
    </location>
</feature>
<feature type="compositionally biased region" description="Polar residues" evidence="1">
    <location>
        <begin position="1138"/>
        <end position="1148"/>
    </location>
</feature>
<dbReference type="RefSeq" id="XP_022096727.1">
    <property type="nucleotide sequence ID" value="XM_022241035.1"/>
</dbReference>
<feature type="compositionally biased region" description="Polar residues" evidence="1">
    <location>
        <begin position="128"/>
        <end position="152"/>
    </location>
</feature>
<feature type="compositionally biased region" description="Low complexity" evidence="1">
    <location>
        <begin position="1004"/>
        <end position="1015"/>
    </location>
</feature>
<dbReference type="InterPro" id="IPR039665">
    <property type="entry name" value="PH_APBB1IP"/>
</dbReference>
<feature type="compositionally biased region" description="Pro residues" evidence="1">
    <location>
        <begin position="226"/>
        <end position="241"/>
    </location>
</feature>
<dbReference type="PANTHER" id="PTHR11243:SF23">
    <property type="entry name" value="LD06925P"/>
    <property type="match status" value="1"/>
</dbReference>
<dbReference type="GO" id="GO:0005829">
    <property type="term" value="C:cytosol"/>
    <property type="evidence" value="ECO:0007669"/>
    <property type="project" value="TreeGrafter"/>
</dbReference>
<feature type="compositionally biased region" description="Acidic residues" evidence="1">
    <location>
        <begin position="26"/>
        <end position="36"/>
    </location>
</feature>
<dbReference type="Gene3D" id="3.10.20.90">
    <property type="entry name" value="Phosphatidylinositol 3-kinase Catalytic Subunit, Chain A, domain 1"/>
    <property type="match status" value="1"/>
</dbReference>
<dbReference type="PROSITE" id="PS50200">
    <property type="entry name" value="RA"/>
    <property type="match status" value="1"/>
</dbReference>
<dbReference type="AlphaFoldDB" id="A0A8B7YVK9"/>
<feature type="compositionally biased region" description="Polar residues" evidence="1">
    <location>
        <begin position="945"/>
        <end position="993"/>
    </location>
</feature>